<name>A0AA42X2Z0_SPHYA</name>
<feature type="region of interest" description="Disordered" evidence="1">
    <location>
        <begin position="35"/>
        <end position="104"/>
    </location>
</feature>
<accession>A0AA42X2Z0</accession>
<evidence type="ECO:0000313" key="3">
    <source>
        <dbReference type="Proteomes" id="UP001162318"/>
    </source>
</evidence>
<organism evidence="2 3">
    <name type="scientific">Sphingobium yanoikuyae</name>
    <name type="common">Sphingomonas yanoikuyae</name>
    <dbReference type="NCBI Taxonomy" id="13690"/>
    <lineage>
        <taxon>Bacteria</taxon>
        <taxon>Pseudomonadati</taxon>
        <taxon>Pseudomonadota</taxon>
        <taxon>Alphaproteobacteria</taxon>
        <taxon>Sphingomonadales</taxon>
        <taxon>Sphingomonadaceae</taxon>
        <taxon>Sphingobium</taxon>
    </lineage>
</organism>
<dbReference type="RefSeq" id="WP_146163377.1">
    <property type="nucleotide sequence ID" value="NZ_JAOCKX010000089.1"/>
</dbReference>
<dbReference type="AlphaFoldDB" id="A0AA42X2Z0"/>
<proteinExistence type="predicted"/>
<evidence type="ECO:0000256" key="1">
    <source>
        <dbReference type="SAM" id="MobiDB-lite"/>
    </source>
</evidence>
<protein>
    <submittedName>
        <fullName evidence="2">Uncharacterized protein</fullName>
    </submittedName>
</protein>
<comment type="caution">
    <text evidence="2">The sequence shown here is derived from an EMBL/GenBank/DDBJ whole genome shotgun (WGS) entry which is preliminary data.</text>
</comment>
<dbReference type="EMBL" id="JAOCKX010000089">
    <property type="protein sequence ID" value="MDH2135131.1"/>
    <property type="molecule type" value="Genomic_DNA"/>
</dbReference>
<evidence type="ECO:0000313" key="2">
    <source>
        <dbReference type="EMBL" id="MDH2135131.1"/>
    </source>
</evidence>
<feature type="compositionally biased region" description="Basic and acidic residues" evidence="1">
    <location>
        <begin position="71"/>
        <end position="104"/>
    </location>
</feature>
<gene>
    <name evidence="2" type="ORF">N5J77_28800</name>
</gene>
<reference evidence="2" key="1">
    <citation type="submission" date="2022-09" db="EMBL/GenBank/DDBJ databases">
        <title>Intensive care unit water sources are persistently colonized with multi-drug resistant bacteria and are the site of extensive horizontal gene transfer of antibiotic resistance genes.</title>
        <authorList>
            <person name="Diorio-Toth L."/>
        </authorList>
    </citation>
    <scope>NUCLEOTIDE SEQUENCE</scope>
    <source>
        <strain evidence="2">GD03659</strain>
    </source>
</reference>
<dbReference type="Proteomes" id="UP001162318">
    <property type="component" value="Unassembled WGS sequence"/>
</dbReference>
<sequence>MRQYQFLPTAQTMPTIQTAAGATLKMAHDKTGFMKHRAAKPMVSNATKGAGISTEKMARSPHSSSDVGGLGDERQHRREGEAESQDQHACRSEGYGEHLDGFPP</sequence>